<evidence type="ECO:0000313" key="1">
    <source>
        <dbReference type="EMBL" id="EKG18538.1"/>
    </source>
</evidence>
<accession>K2RUW3</accession>
<evidence type="ECO:0000313" key="2">
    <source>
        <dbReference type="Proteomes" id="UP000007129"/>
    </source>
</evidence>
<dbReference type="Proteomes" id="UP000007129">
    <property type="component" value="Unassembled WGS sequence"/>
</dbReference>
<reference evidence="1 2" key="1">
    <citation type="journal article" date="2012" name="BMC Genomics">
        <title>Tools to kill: Genome of one of the most destructive plant pathogenic fungi Macrophomina phaseolina.</title>
        <authorList>
            <person name="Islam M.S."/>
            <person name="Haque M.S."/>
            <person name="Islam M.M."/>
            <person name="Emdad E.M."/>
            <person name="Halim A."/>
            <person name="Hossen Q.M.M."/>
            <person name="Hossain M.Z."/>
            <person name="Ahmed B."/>
            <person name="Rahim S."/>
            <person name="Rahman M.S."/>
            <person name="Alam M.M."/>
            <person name="Hou S."/>
            <person name="Wan X."/>
            <person name="Saito J.A."/>
            <person name="Alam M."/>
        </authorList>
    </citation>
    <scope>NUCLEOTIDE SEQUENCE [LARGE SCALE GENOMIC DNA]</scope>
    <source>
        <strain evidence="1 2">MS6</strain>
    </source>
</reference>
<dbReference type="InParanoid" id="K2RUW3"/>
<gene>
    <name evidence="1" type="ORF">MPH_04340</name>
</gene>
<protein>
    <submittedName>
        <fullName evidence="1">Uncharacterized protein</fullName>
    </submittedName>
</protein>
<dbReference type="HOGENOM" id="CLU_1970959_0_0_1"/>
<dbReference type="EMBL" id="AHHD01000207">
    <property type="protein sequence ID" value="EKG18538.1"/>
    <property type="molecule type" value="Genomic_DNA"/>
</dbReference>
<organism evidence="1 2">
    <name type="scientific">Macrophomina phaseolina (strain MS6)</name>
    <name type="common">Charcoal rot fungus</name>
    <dbReference type="NCBI Taxonomy" id="1126212"/>
    <lineage>
        <taxon>Eukaryota</taxon>
        <taxon>Fungi</taxon>
        <taxon>Dikarya</taxon>
        <taxon>Ascomycota</taxon>
        <taxon>Pezizomycotina</taxon>
        <taxon>Dothideomycetes</taxon>
        <taxon>Dothideomycetes incertae sedis</taxon>
        <taxon>Botryosphaeriales</taxon>
        <taxon>Botryosphaeriaceae</taxon>
        <taxon>Macrophomina</taxon>
    </lineage>
</organism>
<comment type="caution">
    <text evidence="1">The sequence shown here is derived from an EMBL/GenBank/DDBJ whole genome shotgun (WGS) entry which is preliminary data.</text>
</comment>
<dbReference type="VEuPathDB" id="FungiDB:MPH_04340"/>
<proteinExistence type="predicted"/>
<dbReference type="AlphaFoldDB" id="K2RUW3"/>
<name>K2RUW3_MACPH</name>
<sequence>MDLDNPGPDLTGVGAAASAAPDRTSSVLSYLNLPKQSDLPGHLAWVFGTGHPLAGTQVYAIDVDSPLGLQDMTLRFDIRSDTLAYGATDQACDRDALTPAHPIRQRSVRFQYMEISSLLQMQPRERL</sequence>